<protein>
    <recommendedName>
        <fullName evidence="2 11">FAD:protein FMN transferase</fullName>
        <ecNumber evidence="1 11">2.7.1.180</ecNumber>
    </recommendedName>
    <alternativeName>
        <fullName evidence="9 11">Flavin transferase</fullName>
    </alternativeName>
</protein>
<feature type="binding site" evidence="12">
    <location>
        <position position="187"/>
    </location>
    <ligand>
        <name>Mg(2+)</name>
        <dbReference type="ChEBI" id="CHEBI:18420"/>
    </ligand>
</feature>
<dbReference type="Proteomes" id="UP000011922">
    <property type="component" value="Unassembled WGS sequence"/>
</dbReference>
<reference evidence="13 14" key="1">
    <citation type="journal article" date="2013" name="Genome Announc.">
        <title>Draft Genome Sequence for Desulfovibrio africanus Strain PCS.</title>
        <authorList>
            <person name="Brown S.D."/>
            <person name="Utturkar S.M."/>
            <person name="Arkin A.P."/>
            <person name="Deutschbauer A.M."/>
            <person name="Elias D.A."/>
            <person name="Hazen T.C."/>
            <person name="Chakraborty R."/>
        </authorList>
    </citation>
    <scope>NUCLEOTIDE SEQUENCE [LARGE SCALE GENOMIC DNA]</scope>
    <source>
        <strain evidence="13 14">PCS</strain>
    </source>
</reference>
<dbReference type="PIRSF" id="PIRSF006268">
    <property type="entry name" value="ApbE"/>
    <property type="match status" value="1"/>
</dbReference>
<evidence type="ECO:0000256" key="4">
    <source>
        <dbReference type="ARBA" id="ARBA00022679"/>
    </source>
</evidence>
<keyword evidence="5 11" id="KW-0479">Metal-binding</keyword>
<evidence type="ECO:0000256" key="12">
    <source>
        <dbReference type="PIRSR" id="PIRSR006268-2"/>
    </source>
</evidence>
<proteinExistence type="inferred from homology"/>
<dbReference type="GO" id="GO:0046872">
    <property type="term" value="F:metal ion binding"/>
    <property type="evidence" value="ECO:0007669"/>
    <property type="project" value="UniProtKB-UniRule"/>
</dbReference>
<dbReference type="PROSITE" id="PS51318">
    <property type="entry name" value="TAT"/>
    <property type="match status" value="1"/>
</dbReference>
<keyword evidence="6 11" id="KW-0274">FAD</keyword>
<evidence type="ECO:0000256" key="2">
    <source>
        <dbReference type="ARBA" id="ARBA00016337"/>
    </source>
</evidence>
<keyword evidence="8" id="KW-0411">Iron-sulfur</keyword>
<dbReference type="EMBL" id="AOSV01000016">
    <property type="protein sequence ID" value="EMG37609.1"/>
    <property type="molecule type" value="Genomic_DNA"/>
</dbReference>
<dbReference type="AlphaFoldDB" id="M5PU57"/>
<dbReference type="EC" id="2.7.1.180" evidence="1 11"/>
<dbReference type="OrthoDB" id="9778595at2"/>
<evidence type="ECO:0000256" key="7">
    <source>
        <dbReference type="ARBA" id="ARBA00022842"/>
    </source>
</evidence>
<dbReference type="RefSeq" id="WP_005985785.1">
    <property type="nucleotide sequence ID" value="NZ_AOSV01000016.1"/>
</dbReference>
<dbReference type="GO" id="GO:0051536">
    <property type="term" value="F:iron-sulfur cluster binding"/>
    <property type="evidence" value="ECO:0007669"/>
    <property type="project" value="UniProtKB-KW"/>
</dbReference>
<feature type="binding site" evidence="12">
    <location>
        <position position="298"/>
    </location>
    <ligand>
        <name>Mg(2+)</name>
        <dbReference type="ChEBI" id="CHEBI:18420"/>
    </ligand>
</feature>
<dbReference type="PATRIC" id="fig|1262666.3.peg.1572"/>
<dbReference type="SUPFAM" id="SSF143631">
    <property type="entry name" value="ApbE-like"/>
    <property type="match status" value="1"/>
</dbReference>
<keyword evidence="13" id="KW-0449">Lipoprotein</keyword>
<comment type="catalytic activity">
    <reaction evidence="10 11">
        <text>L-threonyl-[protein] + FAD = FMN-L-threonyl-[protein] + AMP + H(+)</text>
        <dbReference type="Rhea" id="RHEA:36847"/>
        <dbReference type="Rhea" id="RHEA-COMP:11060"/>
        <dbReference type="Rhea" id="RHEA-COMP:11061"/>
        <dbReference type="ChEBI" id="CHEBI:15378"/>
        <dbReference type="ChEBI" id="CHEBI:30013"/>
        <dbReference type="ChEBI" id="CHEBI:57692"/>
        <dbReference type="ChEBI" id="CHEBI:74257"/>
        <dbReference type="ChEBI" id="CHEBI:456215"/>
        <dbReference type="EC" id="2.7.1.180"/>
    </reaction>
</comment>
<evidence type="ECO:0000256" key="10">
    <source>
        <dbReference type="ARBA" id="ARBA00048540"/>
    </source>
</evidence>
<dbReference type="Pfam" id="PF02424">
    <property type="entry name" value="ApbE"/>
    <property type="match status" value="1"/>
</dbReference>
<dbReference type="GO" id="GO:0016740">
    <property type="term" value="F:transferase activity"/>
    <property type="evidence" value="ECO:0007669"/>
    <property type="project" value="UniProtKB-UniRule"/>
</dbReference>
<evidence type="ECO:0000256" key="5">
    <source>
        <dbReference type="ARBA" id="ARBA00022723"/>
    </source>
</evidence>
<dbReference type="PANTHER" id="PTHR30040">
    <property type="entry name" value="THIAMINE BIOSYNTHESIS LIPOPROTEIN APBE"/>
    <property type="match status" value="1"/>
</dbReference>
<dbReference type="Gene3D" id="3.10.520.10">
    <property type="entry name" value="ApbE-like domains"/>
    <property type="match status" value="1"/>
</dbReference>
<evidence type="ECO:0000256" key="1">
    <source>
        <dbReference type="ARBA" id="ARBA00011955"/>
    </source>
</evidence>
<evidence type="ECO:0000313" key="13">
    <source>
        <dbReference type="EMBL" id="EMG37609.1"/>
    </source>
</evidence>
<evidence type="ECO:0000256" key="9">
    <source>
        <dbReference type="ARBA" id="ARBA00031306"/>
    </source>
</evidence>
<dbReference type="InterPro" id="IPR006311">
    <property type="entry name" value="TAT_signal"/>
</dbReference>
<dbReference type="PANTHER" id="PTHR30040:SF2">
    <property type="entry name" value="FAD:PROTEIN FMN TRANSFERASE"/>
    <property type="match status" value="1"/>
</dbReference>
<keyword evidence="7 11" id="KW-0460">Magnesium</keyword>
<comment type="caution">
    <text evidence="13">The sequence shown here is derived from an EMBL/GenBank/DDBJ whole genome shotgun (WGS) entry which is preliminary data.</text>
</comment>
<dbReference type="InterPro" id="IPR024932">
    <property type="entry name" value="ApbE"/>
</dbReference>
<keyword evidence="8" id="KW-0408">Iron</keyword>
<comment type="similarity">
    <text evidence="11">Belongs to the ApbE family.</text>
</comment>
<keyword evidence="3 11" id="KW-0285">Flavoprotein</keyword>
<feature type="binding site" evidence="12">
    <location>
        <position position="302"/>
    </location>
    <ligand>
        <name>Mg(2+)</name>
        <dbReference type="ChEBI" id="CHEBI:18420"/>
    </ligand>
</feature>
<keyword evidence="4 11" id="KW-0808">Transferase</keyword>
<accession>M5PU57</accession>
<evidence type="ECO:0000256" key="11">
    <source>
        <dbReference type="PIRNR" id="PIRNR006268"/>
    </source>
</evidence>
<comment type="cofactor">
    <cofactor evidence="12">
        <name>Mg(2+)</name>
        <dbReference type="ChEBI" id="CHEBI:18420"/>
    </cofactor>
    <cofactor evidence="12">
        <name>Mn(2+)</name>
        <dbReference type="ChEBI" id="CHEBI:29035"/>
    </cofactor>
    <text evidence="12">Magnesium. Can also use manganese.</text>
</comment>
<dbReference type="InterPro" id="IPR003374">
    <property type="entry name" value="ApbE-like_sf"/>
</dbReference>
<gene>
    <name evidence="13" type="ORF">PCS_01549</name>
</gene>
<evidence type="ECO:0000313" key="14">
    <source>
        <dbReference type="Proteomes" id="UP000011922"/>
    </source>
</evidence>
<sequence length="345" mass="36905">MNSKLFTRRAFIRALGVVGLGVAVTPAPVMAAIRMTEARKIGNAYKVSENRFLLGTFVAITAVHESRQAAENAIGLAFAEIERLSAIFDRHDASTPLAHLNATGRLSDVEPEFFAVMREAIDFNRLSSGAFDATVLPVVQTLKSSGGMHISEKELREALELVDSNAIRLSRYEVHFGKQGMGVTLDGIAKGFIVDRASDVLAASGVANHLINAGGDIRARGERSAGQPWTVAIEDPAKKGNYPAILKLKDSAVATSGGYEVFYDAERKHHHIIDPKTAHSPTKSVSVSVTAQSVMAADALSTSVFVMTPKAGLNFIDTLPASECLIVGDTGGKLASRHWNRLVQA</sequence>
<evidence type="ECO:0000256" key="8">
    <source>
        <dbReference type="ARBA" id="ARBA00023014"/>
    </source>
</evidence>
<evidence type="ECO:0000256" key="6">
    <source>
        <dbReference type="ARBA" id="ARBA00022827"/>
    </source>
</evidence>
<name>M5PU57_DESAF</name>
<organism evidence="13 14">
    <name type="scientific">Desulfocurvibacter africanus PCS</name>
    <dbReference type="NCBI Taxonomy" id="1262666"/>
    <lineage>
        <taxon>Bacteria</taxon>
        <taxon>Pseudomonadati</taxon>
        <taxon>Thermodesulfobacteriota</taxon>
        <taxon>Desulfovibrionia</taxon>
        <taxon>Desulfovibrionales</taxon>
        <taxon>Desulfovibrionaceae</taxon>
        <taxon>Desulfocurvibacter</taxon>
    </lineage>
</organism>
<evidence type="ECO:0000256" key="3">
    <source>
        <dbReference type="ARBA" id="ARBA00022630"/>
    </source>
</evidence>